<dbReference type="Proteomes" id="UP000823775">
    <property type="component" value="Unassembled WGS sequence"/>
</dbReference>
<proteinExistence type="predicted"/>
<reference evidence="1 2" key="1">
    <citation type="journal article" date="2021" name="BMC Genomics">
        <title>Datura genome reveals duplications of psychoactive alkaloid biosynthetic genes and high mutation rate following tissue culture.</title>
        <authorList>
            <person name="Rajewski A."/>
            <person name="Carter-House D."/>
            <person name="Stajich J."/>
            <person name="Litt A."/>
        </authorList>
    </citation>
    <scope>NUCLEOTIDE SEQUENCE [LARGE SCALE GENOMIC DNA]</scope>
    <source>
        <strain evidence="1">AR-01</strain>
    </source>
</reference>
<organism evidence="1 2">
    <name type="scientific">Datura stramonium</name>
    <name type="common">Jimsonweed</name>
    <name type="synonym">Common thornapple</name>
    <dbReference type="NCBI Taxonomy" id="4076"/>
    <lineage>
        <taxon>Eukaryota</taxon>
        <taxon>Viridiplantae</taxon>
        <taxon>Streptophyta</taxon>
        <taxon>Embryophyta</taxon>
        <taxon>Tracheophyta</taxon>
        <taxon>Spermatophyta</taxon>
        <taxon>Magnoliopsida</taxon>
        <taxon>eudicotyledons</taxon>
        <taxon>Gunneridae</taxon>
        <taxon>Pentapetalae</taxon>
        <taxon>asterids</taxon>
        <taxon>lamiids</taxon>
        <taxon>Solanales</taxon>
        <taxon>Solanaceae</taxon>
        <taxon>Solanoideae</taxon>
        <taxon>Datureae</taxon>
        <taxon>Datura</taxon>
    </lineage>
</organism>
<keyword evidence="2" id="KW-1185">Reference proteome</keyword>
<name>A0ABS8WN28_DATST</name>
<gene>
    <name evidence="1" type="ORF">HAX54_047496</name>
</gene>
<evidence type="ECO:0000313" key="2">
    <source>
        <dbReference type="Proteomes" id="UP000823775"/>
    </source>
</evidence>
<evidence type="ECO:0000313" key="1">
    <source>
        <dbReference type="EMBL" id="MCE3050554.1"/>
    </source>
</evidence>
<protein>
    <submittedName>
        <fullName evidence="1">Uncharacterized protein</fullName>
    </submittedName>
</protein>
<comment type="caution">
    <text evidence="1">The sequence shown here is derived from an EMBL/GenBank/DDBJ whole genome shotgun (WGS) entry which is preliminary data.</text>
</comment>
<sequence>MEKLLNPYDKEYMKMAMLKHEEIFREQEHHHIDNVDSNKKVAAARTQCIDLEMGQVMKITLGINLAPSFSASSNSTGSASSQIKRDGVEIRSGMRAINGTHLQ</sequence>
<dbReference type="EMBL" id="JACEIK010007677">
    <property type="protein sequence ID" value="MCE3050554.1"/>
    <property type="molecule type" value="Genomic_DNA"/>
</dbReference>
<accession>A0ABS8WN28</accession>